<evidence type="ECO:0000259" key="1">
    <source>
        <dbReference type="Pfam" id="PF08241"/>
    </source>
</evidence>
<accession>A0ABD2I7K8</accession>
<organism evidence="2 3">
    <name type="scientific">Heterodera trifolii</name>
    <dbReference type="NCBI Taxonomy" id="157864"/>
    <lineage>
        <taxon>Eukaryota</taxon>
        <taxon>Metazoa</taxon>
        <taxon>Ecdysozoa</taxon>
        <taxon>Nematoda</taxon>
        <taxon>Chromadorea</taxon>
        <taxon>Rhabditida</taxon>
        <taxon>Tylenchina</taxon>
        <taxon>Tylenchomorpha</taxon>
        <taxon>Tylenchoidea</taxon>
        <taxon>Heteroderidae</taxon>
        <taxon>Heteroderinae</taxon>
        <taxon>Heterodera</taxon>
    </lineage>
</organism>
<dbReference type="CDD" id="cd02440">
    <property type="entry name" value="AdoMet_MTases"/>
    <property type="match status" value="1"/>
</dbReference>
<dbReference type="Proteomes" id="UP001620626">
    <property type="component" value="Unassembled WGS sequence"/>
</dbReference>
<sequence>MLNFSRKICKIGIFTKRPAYLDNGQQKREKIDYEITSEPSIATTTTTTVSSSSIFDSNNDQQKAQKIDYNLISTPSKTTTTTSSVIDSNEKTSTPNETIISSTSIAQPNLIRVGDFIKIQYNESKLAHRLLDGKRGIEIGASMHNPFGLDTLNIDYSDDPLGHFQVHQVNVSGSAAKVHIVAPGDKLPFANNSVDFVINSHVLEHFYDPIRTIEEWLRVVKPGGFVYMDIPHKERIFDRERNRTTLAELLDRHKNPVLSADHHHQSVWITEDLLELCRHFNWTVAEWRDSDDKLGIGFTIVIKKT</sequence>
<comment type="caution">
    <text evidence="2">The sequence shown here is derived from an EMBL/GenBank/DDBJ whole genome shotgun (WGS) entry which is preliminary data.</text>
</comment>
<evidence type="ECO:0000313" key="3">
    <source>
        <dbReference type="Proteomes" id="UP001620626"/>
    </source>
</evidence>
<protein>
    <recommendedName>
        <fullName evidence="1">Methyltransferase type 11 domain-containing protein</fullName>
    </recommendedName>
</protein>
<feature type="domain" description="Methyltransferase type 11" evidence="1">
    <location>
        <begin position="150"/>
        <end position="227"/>
    </location>
</feature>
<reference evidence="2 3" key="1">
    <citation type="submission" date="2024-10" db="EMBL/GenBank/DDBJ databases">
        <authorList>
            <person name="Kim D."/>
        </authorList>
    </citation>
    <scope>NUCLEOTIDE SEQUENCE [LARGE SCALE GENOMIC DNA]</scope>
    <source>
        <strain evidence="2">BH-2024</strain>
    </source>
</reference>
<dbReference type="Gene3D" id="3.40.50.150">
    <property type="entry name" value="Vaccinia Virus protein VP39"/>
    <property type="match status" value="1"/>
</dbReference>
<dbReference type="InterPro" id="IPR013216">
    <property type="entry name" value="Methyltransf_11"/>
</dbReference>
<gene>
    <name evidence="2" type="ORF">niasHT_036025</name>
</gene>
<dbReference type="InterPro" id="IPR029063">
    <property type="entry name" value="SAM-dependent_MTases_sf"/>
</dbReference>
<proteinExistence type="predicted"/>
<keyword evidence="3" id="KW-1185">Reference proteome</keyword>
<dbReference type="SUPFAM" id="SSF53335">
    <property type="entry name" value="S-adenosyl-L-methionine-dependent methyltransferases"/>
    <property type="match status" value="1"/>
</dbReference>
<dbReference type="EMBL" id="JBICBT010001304">
    <property type="protein sequence ID" value="KAL3073937.1"/>
    <property type="molecule type" value="Genomic_DNA"/>
</dbReference>
<name>A0ABD2I7K8_9BILA</name>
<dbReference type="AlphaFoldDB" id="A0ABD2I7K8"/>
<evidence type="ECO:0000313" key="2">
    <source>
        <dbReference type="EMBL" id="KAL3073937.1"/>
    </source>
</evidence>
<dbReference type="Pfam" id="PF08241">
    <property type="entry name" value="Methyltransf_11"/>
    <property type="match status" value="1"/>
</dbReference>